<keyword evidence="5" id="KW-0804">Transcription</keyword>
<protein>
    <submittedName>
        <fullName evidence="8">RNA polymerase subunit sigma</fullName>
    </submittedName>
</protein>
<feature type="domain" description="RNA polymerase sigma-70 region 2" evidence="6">
    <location>
        <begin position="4"/>
        <end position="65"/>
    </location>
</feature>
<gene>
    <name evidence="8" type="ORF">CRU91_05005</name>
</gene>
<evidence type="ECO:0000313" key="8">
    <source>
        <dbReference type="EMBL" id="RBQ29191.1"/>
    </source>
</evidence>
<dbReference type="GO" id="GO:0016987">
    <property type="term" value="F:sigma factor activity"/>
    <property type="evidence" value="ECO:0007669"/>
    <property type="project" value="UniProtKB-KW"/>
</dbReference>
<keyword evidence="3" id="KW-0731">Sigma factor</keyword>
<evidence type="ECO:0000259" key="6">
    <source>
        <dbReference type="Pfam" id="PF04542"/>
    </source>
</evidence>
<dbReference type="NCBIfam" id="TIGR02937">
    <property type="entry name" value="sigma70-ECF"/>
    <property type="match status" value="1"/>
</dbReference>
<name>A0A366MSC5_9BACT</name>
<evidence type="ECO:0000259" key="7">
    <source>
        <dbReference type="Pfam" id="PF08281"/>
    </source>
</evidence>
<dbReference type="SUPFAM" id="SSF88946">
    <property type="entry name" value="Sigma2 domain of RNA polymerase sigma factors"/>
    <property type="match status" value="1"/>
</dbReference>
<keyword evidence="2" id="KW-0805">Transcription regulation</keyword>
<dbReference type="PANTHER" id="PTHR43133:SF8">
    <property type="entry name" value="RNA POLYMERASE SIGMA FACTOR HI_1459-RELATED"/>
    <property type="match status" value="1"/>
</dbReference>
<dbReference type="GO" id="GO:0003677">
    <property type="term" value="F:DNA binding"/>
    <property type="evidence" value="ECO:0007669"/>
    <property type="project" value="UniProtKB-KW"/>
</dbReference>
<dbReference type="Pfam" id="PF04542">
    <property type="entry name" value="Sigma70_r2"/>
    <property type="match status" value="1"/>
</dbReference>
<dbReference type="OrthoDB" id="5365776at2"/>
<reference evidence="8 9" key="1">
    <citation type="submission" date="2017-10" db="EMBL/GenBank/DDBJ databases">
        <title>Genomics of the genus Arcobacter.</title>
        <authorList>
            <person name="Perez-Cataluna A."/>
            <person name="Figueras M.J."/>
        </authorList>
    </citation>
    <scope>NUCLEOTIDE SEQUENCE [LARGE SCALE GENOMIC DNA]</scope>
    <source>
        <strain evidence="8 9">CECT 9230</strain>
    </source>
</reference>
<keyword evidence="9" id="KW-1185">Reference proteome</keyword>
<dbReference type="InterPro" id="IPR007627">
    <property type="entry name" value="RNA_pol_sigma70_r2"/>
</dbReference>
<evidence type="ECO:0000256" key="1">
    <source>
        <dbReference type="ARBA" id="ARBA00010641"/>
    </source>
</evidence>
<evidence type="ECO:0000256" key="2">
    <source>
        <dbReference type="ARBA" id="ARBA00023015"/>
    </source>
</evidence>
<comment type="similarity">
    <text evidence="1">Belongs to the sigma-70 factor family. ECF subfamily.</text>
</comment>
<dbReference type="SUPFAM" id="SSF88659">
    <property type="entry name" value="Sigma3 and sigma4 domains of RNA polymerase sigma factors"/>
    <property type="match status" value="1"/>
</dbReference>
<proteinExistence type="inferred from homology"/>
<keyword evidence="4" id="KW-0238">DNA-binding</keyword>
<sequence length="157" mass="18861">MLNYYKELLLYVRNKVSDKDLAQDIVQETFEKALIIQNSQKVDNPRALLYRVCKNIIVDAVRKNKDFQEIEFDEEFIVLEQETPEDILIEQNNQEVLMKELRKLPPKMKEAFVLYVLEDYTKQEIAEIMNISFVAVEKHLSRAKFELKEKLRRKEEY</sequence>
<dbReference type="InterPro" id="IPR014284">
    <property type="entry name" value="RNA_pol_sigma-70_dom"/>
</dbReference>
<organism evidence="8 9">
    <name type="scientific">Aliarcobacter vitoriensis</name>
    <dbReference type="NCBI Taxonomy" id="2011099"/>
    <lineage>
        <taxon>Bacteria</taxon>
        <taxon>Pseudomonadati</taxon>
        <taxon>Campylobacterota</taxon>
        <taxon>Epsilonproteobacteria</taxon>
        <taxon>Campylobacterales</taxon>
        <taxon>Arcobacteraceae</taxon>
        <taxon>Aliarcobacter</taxon>
    </lineage>
</organism>
<evidence type="ECO:0000256" key="4">
    <source>
        <dbReference type="ARBA" id="ARBA00023125"/>
    </source>
</evidence>
<evidence type="ECO:0000313" key="9">
    <source>
        <dbReference type="Proteomes" id="UP000252669"/>
    </source>
</evidence>
<feature type="domain" description="RNA polymerase sigma factor 70 region 4 type 2" evidence="7">
    <location>
        <begin position="96"/>
        <end position="144"/>
    </location>
</feature>
<dbReference type="GO" id="GO:0006352">
    <property type="term" value="P:DNA-templated transcription initiation"/>
    <property type="evidence" value="ECO:0007669"/>
    <property type="project" value="InterPro"/>
</dbReference>
<evidence type="ECO:0000256" key="5">
    <source>
        <dbReference type="ARBA" id="ARBA00023163"/>
    </source>
</evidence>
<dbReference type="AlphaFoldDB" id="A0A366MSC5"/>
<dbReference type="Gene3D" id="1.10.1740.10">
    <property type="match status" value="1"/>
</dbReference>
<dbReference type="InterPro" id="IPR013324">
    <property type="entry name" value="RNA_pol_sigma_r3/r4-like"/>
</dbReference>
<dbReference type="Proteomes" id="UP000252669">
    <property type="component" value="Unassembled WGS sequence"/>
</dbReference>
<dbReference type="InterPro" id="IPR036388">
    <property type="entry name" value="WH-like_DNA-bd_sf"/>
</dbReference>
<dbReference type="InterPro" id="IPR039425">
    <property type="entry name" value="RNA_pol_sigma-70-like"/>
</dbReference>
<dbReference type="PANTHER" id="PTHR43133">
    <property type="entry name" value="RNA POLYMERASE ECF-TYPE SIGMA FACTO"/>
    <property type="match status" value="1"/>
</dbReference>
<dbReference type="EMBL" id="PDKB01000007">
    <property type="protein sequence ID" value="RBQ29191.1"/>
    <property type="molecule type" value="Genomic_DNA"/>
</dbReference>
<dbReference type="Gene3D" id="1.10.10.10">
    <property type="entry name" value="Winged helix-like DNA-binding domain superfamily/Winged helix DNA-binding domain"/>
    <property type="match status" value="1"/>
</dbReference>
<accession>A0A366MSC5</accession>
<dbReference type="InterPro" id="IPR013249">
    <property type="entry name" value="RNA_pol_sigma70_r4_t2"/>
</dbReference>
<dbReference type="InterPro" id="IPR013325">
    <property type="entry name" value="RNA_pol_sigma_r2"/>
</dbReference>
<dbReference type="CDD" id="cd06171">
    <property type="entry name" value="Sigma70_r4"/>
    <property type="match status" value="1"/>
</dbReference>
<dbReference type="RefSeq" id="WP_113894020.1">
    <property type="nucleotide sequence ID" value="NZ_CP182882.1"/>
</dbReference>
<evidence type="ECO:0000256" key="3">
    <source>
        <dbReference type="ARBA" id="ARBA00023082"/>
    </source>
</evidence>
<dbReference type="Pfam" id="PF08281">
    <property type="entry name" value="Sigma70_r4_2"/>
    <property type="match status" value="1"/>
</dbReference>
<comment type="caution">
    <text evidence="8">The sequence shown here is derived from an EMBL/GenBank/DDBJ whole genome shotgun (WGS) entry which is preliminary data.</text>
</comment>